<feature type="coiled-coil region" evidence="5">
    <location>
        <begin position="306"/>
        <end position="333"/>
    </location>
</feature>
<reference evidence="9 10" key="1">
    <citation type="submission" date="2017-10" db="EMBL/GenBank/DDBJ databases">
        <title>Whole genome of Pedobacter ginsengisoli T01R-27 isolated from tomato rhizosphere.</title>
        <authorList>
            <person name="Weon H.-Y."/>
            <person name="Lee S.A."/>
            <person name="Sang M.K."/>
            <person name="Song J."/>
        </authorList>
    </citation>
    <scope>NUCLEOTIDE SEQUENCE [LARGE SCALE GENOMIC DNA]</scope>
    <source>
        <strain evidence="9 10">T01R-27</strain>
    </source>
</reference>
<dbReference type="RefSeq" id="WP_099440943.1">
    <property type="nucleotide sequence ID" value="NZ_CP024091.1"/>
</dbReference>
<dbReference type="PANTHER" id="PTHR43289">
    <property type="entry name" value="MITOGEN-ACTIVATED PROTEIN KINASE KINASE KINASE 20-RELATED"/>
    <property type="match status" value="1"/>
</dbReference>
<feature type="compositionally biased region" description="Basic and acidic residues" evidence="6">
    <location>
        <begin position="406"/>
        <end position="423"/>
    </location>
</feature>
<evidence type="ECO:0000256" key="7">
    <source>
        <dbReference type="SAM" id="Phobius"/>
    </source>
</evidence>
<name>A0A2D1UBY4_9SPHI</name>
<organism evidence="9 10">
    <name type="scientific">Pedobacter ginsengisoli</name>
    <dbReference type="NCBI Taxonomy" id="363852"/>
    <lineage>
        <taxon>Bacteria</taxon>
        <taxon>Pseudomonadati</taxon>
        <taxon>Bacteroidota</taxon>
        <taxon>Sphingobacteriia</taxon>
        <taxon>Sphingobacteriales</taxon>
        <taxon>Sphingobacteriaceae</taxon>
        <taxon>Pedobacter</taxon>
    </lineage>
</organism>
<evidence type="ECO:0000256" key="5">
    <source>
        <dbReference type="SAM" id="Coils"/>
    </source>
</evidence>
<dbReference type="InterPro" id="IPR000719">
    <property type="entry name" value="Prot_kinase_dom"/>
</dbReference>
<keyword evidence="10" id="KW-1185">Reference proteome</keyword>
<dbReference type="PANTHER" id="PTHR43289:SF6">
    <property type="entry name" value="SERINE_THREONINE-PROTEIN KINASE NEKL-3"/>
    <property type="match status" value="1"/>
</dbReference>
<sequence length="430" mass="48056">MAKVFTITEGLENMGALRTGGQGSVYKGKRMGAILSAVKLLPTPIHAENTEDKNFRDFQNEVEKLKKVNEDPSPNVVKILNSGLTESGSLPFIEMEYIEGPDLEDLLKPPHSSIFTIRETIKLADHLANALAHCHKVGVKHGDIKSNNIKFNTATGNYILLDFGLAVMSDEQRRSSLRHAGAVEFMAPEQHDGKMLFQSDIYSYGIILYELLAGTVPFPLINKTETSRNMVMLSHIEKQIPDLMELRKNRLPADWSEEKKASEMMVPTWLLQLIEKCLQKDPENRFHDGVGLYDAVNNSKQDILNKEQVTTVINELKAENERLANLVQKYEKGGKARTFITAGIILFVCLATFGINLVLNHRKGTETDSTNVVNKPILPIKKNVKTEPEKKVTPVTPDTLQTVPASKKDTVKPKTTKKTKDGLINDVPEF</sequence>
<accession>A0A2D1UBY4</accession>
<evidence type="ECO:0000256" key="4">
    <source>
        <dbReference type="ARBA" id="ARBA00022840"/>
    </source>
</evidence>
<gene>
    <name evidence="9" type="ORF">CPT03_22705</name>
</gene>
<dbReference type="Proteomes" id="UP000223749">
    <property type="component" value="Chromosome"/>
</dbReference>
<dbReference type="GO" id="GO:0005524">
    <property type="term" value="F:ATP binding"/>
    <property type="evidence" value="ECO:0007669"/>
    <property type="project" value="UniProtKB-KW"/>
</dbReference>
<dbReference type="GO" id="GO:0004674">
    <property type="term" value="F:protein serine/threonine kinase activity"/>
    <property type="evidence" value="ECO:0007669"/>
    <property type="project" value="UniProtKB-KW"/>
</dbReference>
<keyword evidence="7" id="KW-0472">Membrane</keyword>
<keyword evidence="2" id="KW-0547">Nucleotide-binding</keyword>
<evidence type="ECO:0000313" key="10">
    <source>
        <dbReference type="Proteomes" id="UP000223749"/>
    </source>
</evidence>
<dbReference type="OrthoDB" id="9813021at2"/>
<dbReference type="Pfam" id="PF00069">
    <property type="entry name" value="Pkinase"/>
    <property type="match status" value="1"/>
</dbReference>
<dbReference type="KEGG" id="pgs:CPT03_22705"/>
<dbReference type="Gene3D" id="1.10.510.10">
    <property type="entry name" value="Transferase(Phosphotransferase) domain 1"/>
    <property type="match status" value="1"/>
</dbReference>
<dbReference type="SMART" id="SM00220">
    <property type="entry name" value="S_TKc"/>
    <property type="match status" value="1"/>
</dbReference>
<dbReference type="SUPFAM" id="SSF56112">
    <property type="entry name" value="Protein kinase-like (PK-like)"/>
    <property type="match status" value="1"/>
</dbReference>
<evidence type="ECO:0000256" key="2">
    <source>
        <dbReference type="ARBA" id="ARBA00022741"/>
    </source>
</evidence>
<protein>
    <submittedName>
        <fullName evidence="9">Serine/threonine protein kinase</fullName>
    </submittedName>
</protein>
<feature type="region of interest" description="Disordered" evidence="6">
    <location>
        <begin position="387"/>
        <end position="430"/>
    </location>
</feature>
<keyword evidence="7" id="KW-1133">Transmembrane helix</keyword>
<dbReference type="InterPro" id="IPR011009">
    <property type="entry name" value="Kinase-like_dom_sf"/>
</dbReference>
<evidence type="ECO:0000256" key="3">
    <source>
        <dbReference type="ARBA" id="ARBA00022777"/>
    </source>
</evidence>
<evidence type="ECO:0000256" key="6">
    <source>
        <dbReference type="SAM" id="MobiDB-lite"/>
    </source>
</evidence>
<keyword evidence="7" id="KW-0812">Transmembrane</keyword>
<feature type="domain" description="Protein kinase" evidence="8">
    <location>
        <begin position="11"/>
        <end position="304"/>
    </location>
</feature>
<feature type="transmembrane region" description="Helical" evidence="7">
    <location>
        <begin position="339"/>
        <end position="359"/>
    </location>
</feature>
<proteinExistence type="predicted"/>
<evidence type="ECO:0000259" key="8">
    <source>
        <dbReference type="PROSITE" id="PS50011"/>
    </source>
</evidence>
<evidence type="ECO:0000313" key="9">
    <source>
        <dbReference type="EMBL" id="ATP59071.1"/>
    </source>
</evidence>
<dbReference type="Gene3D" id="3.30.200.20">
    <property type="entry name" value="Phosphorylase Kinase, domain 1"/>
    <property type="match status" value="1"/>
</dbReference>
<dbReference type="AlphaFoldDB" id="A0A2D1UBY4"/>
<keyword evidence="3 9" id="KW-0418">Kinase</keyword>
<dbReference type="PROSITE" id="PS50011">
    <property type="entry name" value="PROTEIN_KINASE_DOM"/>
    <property type="match status" value="1"/>
</dbReference>
<dbReference type="EMBL" id="CP024091">
    <property type="protein sequence ID" value="ATP59071.1"/>
    <property type="molecule type" value="Genomic_DNA"/>
</dbReference>
<keyword evidence="1" id="KW-0808">Transferase</keyword>
<keyword evidence="4" id="KW-0067">ATP-binding</keyword>
<dbReference type="CDD" id="cd14014">
    <property type="entry name" value="STKc_PknB_like"/>
    <property type="match status" value="1"/>
</dbReference>
<evidence type="ECO:0000256" key="1">
    <source>
        <dbReference type="ARBA" id="ARBA00022679"/>
    </source>
</evidence>
<keyword evidence="5" id="KW-0175">Coiled coil</keyword>
<keyword evidence="9" id="KW-0723">Serine/threonine-protein kinase</keyword>